<keyword evidence="2" id="KW-1185">Reference proteome</keyword>
<evidence type="ECO:0000313" key="1">
    <source>
        <dbReference type="EMBL" id="MFC3936394.1"/>
    </source>
</evidence>
<comment type="caution">
    <text evidence="1">The sequence shown here is derived from an EMBL/GenBank/DDBJ whole genome shotgun (WGS) entry which is preliminary data.</text>
</comment>
<evidence type="ECO:0008006" key="3">
    <source>
        <dbReference type="Google" id="ProtNLM"/>
    </source>
</evidence>
<dbReference type="Proteomes" id="UP001595693">
    <property type="component" value="Unassembled WGS sequence"/>
</dbReference>
<sequence length="297" mass="34027">MLDTVNCREKMVFGRMTIDETRAACKEKIEALEFWLRRLIDLRFKALYGPDYFDAVDGTGAPLFPTKVRVHADNMMKTHPGRYSRPIDTLLLEDEARTICKFFGEFREAFAGAAHNREAAQRQLDRIVAARNPLYHANPITLRQAEQAFCYSNDILKSLQDFYRKQAMAYLYDAPLIIRMSDSLGNVRHRAAGTEVQDFNHGYMHDEASYLRVGDVLTVEVEVDPAYPPDLYEIRWASTRLPLNEYGTGPSFQVKLTESQVAANLDIQCSVVSKKAWHRKGDNDDFMLVSYRVLPNA</sequence>
<name>A0ABV8DCX5_9BURK</name>
<evidence type="ECO:0000313" key="2">
    <source>
        <dbReference type="Proteomes" id="UP001595693"/>
    </source>
</evidence>
<dbReference type="RefSeq" id="WP_207401897.1">
    <property type="nucleotide sequence ID" value="NZ_JBHSAJ010000052.1"/>
</dbReference>
<gene>
    <name evidence="1" type="ORF">ACFOW3_17400</name>
</gene>
<accession>A0ABV8DCX5</accession>
<proteinExistence type="predicted"/>
<protein>
    <recommendedName>
        <fullName evidence="3">Swt1-like HEPN domain-containing protein</fullName>
    </recommendedName>
</protein>
<organism evidence="1 2">
    <name type="scientific">Acidovorax facilis</name>
    <dbReference type="NCBI Taxonomy" id="12917"/>
    <lineage>
        <taxon>Bacteria</taxon>
        <taxon>Pseudomonadati</taxon>
        <taxon>Pseudomonadota</taxon>
        <taxon>Betaproteobacteria</taxon>
        <taxon>Burkholderiales</taxon>
        <taxon>Comamonadaceae</taxon>
        <taxon>Acidovorax</taxon>
    </lineage>
</organism>
<dbReference type="EMBL" id="JBHSAJ010000052">
    <property type="protein sequence ID" value="MFC3936394.1"/>
    <property type="molecule type" value="Genomic_DNA"/>
</dbReference>
<reference evidence="2" key="1">
    <citation type="journal article" date="2019" name="Int. J. Syst. Evol. Microbiol.">
        <title>The Global Catalogue of Microorganisms (GCM) 10K type strain sequencing project: providing services to taxonomists for standard genome sequencing and annotation.</title>
        <authorList>
            <consortium name="The Broad Institute Genomics Platform"/>
            <consortium name="The Broad Institute Genome Sequencing Center for Infectious Disease"/>
            <person name="Wu L."/>
            <person name="Ma J."/>
        </authorList>
    </citation>
    <scope>NUCLEOTIDE SEQUENCE [LARGE SCALE GENOMIC DNA]</scope>
    <source>
        <strain evidence="2">CCUG 2113</strain>
    </source>
</reference>